<keyword evidence="8" id="KW-1185">Reference proteome</keyword>
<evidence type="ECO:0000256" key="5">
    <source>
        <dbReference type="RuleBase" id="RU367021"/>
    </source>
</evidence>
<keyword evidence="2 5" id="KW-0808">Transferase</keyword>
<dbReference type="EMBL" id="UHJJ01000007">
    <property type="protein sequence ID" value="SUQ14648.1"/>
    <property type="molecule type" value="Genomic_DNA"/>
</dbReference>
<dbReference type="Pfam" id="PF12464">
    <property type="entry name" value="Mac"/>
    <property type="match status" value="1"/>
</dbReference>
<keyword evidence="3" id="KW-0677">Repeat</keyword>
<dbReference type="PANTHER" id="PTHR43017:SF1">
    <property type="entry name" value="ACETYLTRANSFERASE YJL218W-RELATED"/>
    <property type="match status" value="1"/>
</dbReference>
<evidence type="ECO:0000256" key="4">
    <source>
        <dbReference type="ARBA" id="ARBA00023315"/>
    </source>
</evidence>
<accession>A0A315ZY04</accession>
<evidence type="ECO:0000313" key="7">
    <source>
        <dbReference type="EMBL" id="SUQ14648.1"/>
    </source>
</evidence>
<keyword evidence="4 5" id="KW-0012">Acyltransferase</keyword>
<dbReference type="CDD" id="cd03357">
    <property type="entry name" value="LbH_MAT_GAT"/>
    <property type="match status" value="1"/>
</dbReference>
<organism evidence="7 8">
    <name type="scientific">Faecalicatena contorta</name>
    <dbReference type="NCBI Taxonomy" id="39482"/>
    <lineage>
        <taxon>Bacteria</taxon>
        <taxon>Bacillati</taxon>
        <taxon>Bacillota</taxon>
        <taxon>Clostridia</taxon>
        <taxon>Lachnospirales</taxon>
        <taxon>Lachnospiraceae</taxon>
        <taxon>Faecalicatena</taxon>
    </lineage>
</organism>
<dbReference type="InterPro" id="IPR011004">
    <property type="entry name" value="Trimer_LpxA-like_sf"/>
</dbReference>
<dbReference type="Pfam" id="PF14602">
    <property type="entry name" value="Hexapep_2"/>
    <property type="match status" value="1"/>
</dbReference>
<evidence type="ECO:0000256" key="2">
    <source>
        <dbReference type="ARBA" id="ARBA00022679"/>
    </source>
</evidence>
<dbReference type="GO" id="GO:0008870">
    <property type="term" value="F:galactoside O-acetyltransferase activity"/>
    <property type="evidence" value="ECO:0007669"/>
    <property type="project" value="TreeGrafter"/>
</dbReference>
<dbReference type="PANTHER" id="PTHR43017">
    <property type="entry name" value="GALACTOSIDE O-ACETYLTRANSFERASE"/>
    <property type="match status" value="1"/>
</dbReference>
<dbReference type="Proteomes" id="UP000254051">
    <property type="component" value="Unassembled WGS sequence"/>
</dbReference>
<evidence type="ECO:0000259" key="6">
    <source>
        <dbReference type="Pfam" id="PF12464"/>
    </source>
</evidence>
<evidence type="ECO:0000313" key="8">
    <source>
        <dbReference type="Proteomes" id="UP000254051"/>
    </source>
</evidence>
<gene>
    <name evidence="7" type="ORF">SAMN05216529_107102</name>
</gene>
<dbReference type="Gene3D" id="2.160.10.10">
    <property type="entry name" value="Hexapeptide repeat proteins"/>
    <property type="match status" value="1"/>
</dbReference>
<dbReference type="InterPro" id="IPR024688">
    <property type="entry name" value="Mac_dom"/>
</dbReference>
<evidence type="ECO:0000256" key="3">
    <source>
        <dbReference type="ARBA" id="ARBA00022737"/>
    </source>
</evidence>
<dbReference type="AlphaFoldDB" id="A0A315ZY04"/>
<protein>
    <recommendedName>
        <fullName evidence="5">Acetyltransferase</fullName>
        <ecNumber evidence="5">2.3.1.-</ecNumber>
    </recommendedName>
</protein>
<dbReference type="SUPFAM" id="SSF51161">
    <property type="entry name" value="Trimeric LpxA-like enzymes"/>
    <property type="match status" value="1"/>
</dbReference>
<dbReference type="InterPro" id="IPR001451">
    <property type="entry name" value="Hexapep"/>
</dbReference>
<comment type="similarity">
    <text evidence="1 5">Belongs to the transferase hexapeptide repeat family.</text>
</comment>
<dbReference type="EC" id="2.3.1.-" evidence="5"/>
<evidence type="ECO:0000256" key="1">
    <source>
        <dbReference type="ARBA" id="ARBA00007274"/>
    </source>
</evidence>
<dbReference type="InterPro" id="IPR039369">
    <property type="entry name" value="LacA-like"/>
</dbReference>
<name>A0A315ZY04_9FIRM</name>
<sequence length="197" mass="22136">MERKDYLMEKNNENEDFNINNRRDMLHDMLRTEEVCYEYNNIPASDIEKRTELLKKLFKKAEGDFLIFSPFKCALGYNIEIGNMVAINSYCCILDGGEIKIGNDVWVGPNCEFISSGHSVDPKRRKAGYGYANPIVIEDNVYIGSRVTVVCPEHRGITIGENSVIGSGSVVTKDIPPNVLAAGNPCKVIRNLPEKEE</sequence>
<proteinExistence type="inferred from homology"/>
<reference evidence="8" key="1">
    <citation type="submission" date="2017-07" db="EMBL/GenBank/DDBJ databases">
        <authorList>
            <person name="Varghese N."/>
            <person name="Submissions S."/>
        </authorList>
    </citation>
    <scope>NUCLEOTIDE SEQUENCE [LARGE SCALE GENOMIC DNA]</scope>
    <source>
        <strain evidence="8">NLAE-zl-C134</strain>
    </source>
</reference>
<feature type="domain" description="Maltose/galactoside acetyltransferase" evidence="6">
    <location>
        <begin position="25"/>
        <end position="60"/>
    </location>
</feature>